<feature type="compositionally biased region" description="Basic residues" evidence="1">
    <location>
        <begin position="1"/>
        <end position="18"/>
    </location>
</feature>
<comment type="caution">
    <text evidence="2">The sequence shown here is derived from an EMBL/GenBank/DDBJ whole genome shotgun (WGS) entry which is preliminary data.</text>
</comment>
<feature type="region of interest" description="Disordered" evidence="1">
    <location>
        <begin position="1"/>
        <end position="69"/>
    </location>
</feature>
<reference evidence="2 3" key="1">
    <citation type="journal article" date="2023" name="Plants (Basel)">
        <title>Bridging the Gap: Combining Genomics and Transcriptomics Approaches to Understand Stylosanthes scabra, an Orphan Legume from the Brazilian Caatinga.</title>
        <authorList>
            <person name="Ferreira-Neto J.R.C."/>
            <person name="da Silva M.D."/>
            <person name="Binneck E."/>
            <person name="de Melo N.F."/>
            <person name="da Silva R.H."/>
            <person name="de Melo A.L.T.M."/>
            <person name="Pandolfi V."/>
            <person name="Bustamante F.O."/>
            <person name="Brasileiro-Vidal A.C."/>
            <person name="Benko-Iseppon A.M."/>
        </authorList>
    </citation>
    <scope>NUCLEOTIDE SEQUENCE [LARGE SCALE GENOMIC DNA]</scope>
    <source>
        <tissue evidence="2">Leaves</tissue>
    </source>
</reference>
<evidence type="ECO:0000313" key="2">
    <source>
        <dbReference type="EMBL" id="MED6139492.1"/>
    </source>
</evidence>
<feature type="compositionally biased region" description="Basic and acidic residues" evidence="1">
    <location>
        <begin position="43"/>
        <end position="65"/>
    </location>
</feature>
<gene>
    <name evidence="2" type="ORF">PIB30_084366</name>
</gene>
<proteinExistence type="predicted"/>
<organism evidence="2 3">
    <name type="scientific">Stylosanthes scabra</name>
    <dbReference type="NCBI Taxonomy" id="79078"/>
    <lineage>
        <taxon>Eukaryota</taxon>
        <taxon>Viridiplantae</taxon>
        <taxon>Streptophyta</taxon>
        <taxon>Embryophyta</taxon>
        <taxon>Tracheophyta</taxon>
        <taxon>Spermatophyta</taxon>
        <taxon>Magnoliopsida</taxon>
        <taxon>eudicotyledons</taxon>
        <taxon>Gunneridae</taxon>
        <taxon>Pentapetalae</taxon>
        <taxon>rosids</taxon>
        <taxon>fabids</taxon>
        <taxon>Fabales</taxon>
        <taxon>Fabaceae</taxon>
        <taxon>Papilionoideae</taxon>
        <taxon>50 kb inversion clade</taxon>
        <taxon>dalbergioids sensu lato</taxon>
        <taxon>Dalbergieae</taxon>
        <taxon>Pterocarpus clade</taxon>
        <taxon>Stylosanthes</taxon>
    </lineage>
</organism>
<evidence type="ECO:0000313" key="3">
    <source>
        <dbReference type="Proteomes" id="UP001341840"/>
    </source>
</evidence>
<dbReference type="Proteomes" id="UP001341840">
    <property type="component" value="Unassembled WGS sequence"/>
</dbReference>
<dbReference type="EMBL" id="JASCZI010061782">
    <property type="protein sequence ID" value="MED6139492.1"/>
    <property type="molecule type" value="Genomic_DNA"/>
</dbReference>
<name>A0ABU6SSQ9_9FABA</name>
<protein>
    <submittedName>
        <fullName evidence="2">Uncharacterized protein</fullName>
    </submittedName>
</protein>
<evidence type="ECO:0000256" key="1">
    <source>
        <dbReference type="SAM" id="MobiDB-lite"/>
    </source>
</evidence>
<sequence>MTKSSKRQQHNKQKKQTKAKLEKLCQIRKRSSSQVNPRNGKCSPRESERVNKREIEAQKMKKDPGTSRSTPLFHVIREKLKILDRASTLYVGHSRIT</sequence>
<accession>A0ABU6SSQ9</accession>
<keyword evidence="3" id="KW-1185">Reference proteome</keyword>